<dbReference type="AlphaFoldDB" id="A0A8J5F1H1"/>
<evidence type="ECO:0000256" key="5">
    <source>
        <dbReference type="ARBA" id="ARBA00022723"/>
    </source>
</evidence>
<comment type="subcellular location">
    <subcellularLocation>
        <location evidence="2">Nucleus</location>
    </subcellularLocation>
</comment>
<dbReference type="Proteomes" id="UP000734854">
    <property type="component" value="Unassembled WGS sequence"/>
</dbReference>
<evidence type="ECO:0000313" key="9">
    <source>
        <dbReference type="EMBL" id="KAG6478755.1"/>
    </source>
</evidence>
<organism evidence="9 10">
    <name type="scientific">Zingiber officinale</name>
    <name type="common">Ginger</name>
    <name type="synonym">Amomum zingiber</name>
    <dbReference type="NCBI Taxonomy" id="94328"/>
    <lineage>
        <taxon>Eukaryota</taxon>
        <taxon>Viridiplantae</taxon>
        <taxon>Streptophyta</taxon>
        <taxon>Embryophyta</taxon>
        <taxon>Tracheophyta</taxon>
        <taxon>Spermatophyta</taxon>
        <taxon>Magnoliopsida</taxon>
        <taxon>Liliopsida</taxon>
        <taxon>Zingiberales</taxon>
        <taxon>Zingiberaceae</taxon>
        <taxon>Zingiber</taxon>
    </lineage>
</organism>
<dbReference type="InterPro" id="IPR027806">
    <property type="entry name" value="HARBI1_dom"/>
</dbReference>
<dbReference type="GO" id="GO:0004518">
    <property type="term" value="F:nuclease activity"/>
    <property type="evidence" value="ECO:0007669"/>
    <property type="project" value="UniProtKB-KW"/>
</dbReference>
<evidence type="ECO:0000256" key="7">
    <source>
        <dbReference type="ARBA" id="ARBA00023242"/>
    </source>
</evidence>
<keyword evidence="10" id="KW-1185">Reference proteome</keyword>
<reference evidence="9 10" key="1">
    <citation type="submission" date="2020-08" db="EMBL/GenBank/DDBJ databases">
        <title>Plant Genome Project.</title>
        <authorList>
            <person name="Zhang R.-G."/>
        </authorList>
    </citation>
    <scope>NUCLEOTIDE SEQUENCE [LARGE SCALE GENOMIC DNA]</scope>
    <source>
        <tissue evidence="9">Rhizome</tissue>
    </source>
</reference>
<dbReference type="InterPro" id="IPR045249">
    <property type="entry name" value="HARBI1-like"/>
</dbReference>
<dbReference type="GO" id="GO:0005634">
    <property type="term" value="C:nucleus"/>
    <property type="evidence" value="ECO:0007669"/>
    <property type="project" value="UniProtKB-SubCell"/>
</dbReference>
<evidence type="ECO:0000259" key="8">
    <source>
        <dbReference type="Pfam" id="PF13359"/>
    </source>
</evidence>
<comment type="caution">
    <text evidence="9">The sequence shown here is derived from an EMBL/GenBank/DDBJ whole genome shotgun (WGS) entry which is preliminary data.</text>
</comment>
<proteinExistence type="inferred from homology"/>
<evidence type="ECO:0000256" key="3">
    <source>
        <dbReference type="ARBA" id="ARBA00006958"/>
    </source>
</evidence>
<dbReference type="GO" id="GO:0046872">
    <property type="term" value="F:metal ion binding"/>
    <property type="evidence" value="ECO:0007669"/>
    <property type="project" value="UniProtKB-KW"/>
</dbReference>
<evidence type="ECO:0000256" key="1">
    <source>
        <dbReference type="ARBA" id="ARBA00001968"/>
    </source>
</evidence>
<evidence type="ECO:0000313" key="10">
    <source>
        <dbReference type="Proteomes" id="UP000734854"/>
    </source>
</evidence>
<comment type="cofactor">
    <cofactor evidence="1">
        <name>a divalent metal cation</name>
        <dbReference type="ChEBI" id="CHEBI:60240"/>
    </cofactor>
</comment>
<keyword evidence="5" id="KW-0479">Metal-binding</keyword>
<evidence type="ECO:0000256" key="6">
    <source>
        <dbReference type="ARBA" id="ARBA00022801"/>
    </source>
</evidence>
<evidence type="ECO:0000256" key="4">
    <source>
        <dbReference type="ARBA" id="ARBA00022722"/>
    </source>
</evidence>
<dbReference type="Pfam" id="PF13359">
    <property type="entry name" value="DDE_Tnp_4"/>
    <property type="match status" value="1"/>
</dbReference>
<comment type="similarity">
    <text evidence="3">Belongs to the HARBI1 family.</text>
</comment>
<keyword evidence="6" id="KW-0378">Hydrolase</keyword>
<dbReference type="GO" id="GO:0016787">
    <property type="term" value="F:hydrolase activity"/>
    <property type="evidence" value="ECO:0007669"/>
    <property type="project" value="UniProtKB-KW"/>
</dbReference>
<accession>A0A8J5F1H1</accession>
<dbReference type="PANTHER" id="PTHR22930:SF281">
    <property type="entry name" value="NUCLEASE"/>
    <property type="match status" value="1"/>
</dbReference>
<name>A0A8J5F1H1_ZINOF</name>
<evidence type="ECO:0000256" key="2">
    <source>
        <dbReference type="ARBA" id="ARBA00004123"/>
    </source>
</evidence>
<gene>
    <name evidence="9" type="ORF">ZIOFF_062199</name>
</gene>
<feature type="domain" description="DDE Tnp4" evidence="8">
    <location>
        <begin position="26"/>
        <end position="81"/>
    </location>
</feature>
<keyword evidence="4" id="KW-0540">Nuclease</keyword>
<dbReference type="PANTHER" id="PTHR22930">
    <property type="match status" value="1"/>
</dbReference>
<keyword evidence="7" id="KW-0539">Nucleus</keyword>
<protein>
    <recommendedName>
        <fullName evidence="8">DDE Tnp4 domain-containing protein</fullName>
    </recommendedName>
</protein>
<sequence length="97" mass="10614">MISSANRSPPPPVLGLLHQPRRTGALDGTFIPVTPPKEEKQRYRTRKGGIATNVLGVYSPNIQFIYVLPGWEGFAHDDHVLCDAISRPTGLKVPQGI</sequence>
<dbReference type="EMBL" id="JACMSC010000017">
    <property type="protein sequence ID" value="KAG6478755.1"/>
    <property type="molecule type" value="Genomic_DNA"/>
</dbReference>